<dbReference type="InterPro" id="IPR050963">
    <property type="entry name" value="Sirohydro_Cobaltochel/CbiX"/>
</dbReference>
<feature type="chain" id="PRO_5045288389" description="CbiX protein" evidence="1">
    <location>
        <begin position="22"/>
        <end position="327"/>
    </location>
</feature>
<feature type="signal peptide" evidence="1">
    <location>
        <begin position="1"/>
        <end position="21"/>
    </location>
</feature>
<dbReference type="PANTHER" id="PTHR33542">
    <property type="entry name" value="SIROHYDROCHLORIN FERROCHELATASE, CHLOROPLASTIC"/>
    <property type="match status" value="1"/>
</dbReference>
<dbReference type="EMBL" id="JAJNDC010000002">
    <property type="protein sequence ID" value="MCW9713239.1"/>
    <property type="molecule type" value="Genomic_DNA"/>
</dbReference>
<proteinExistence type="predicted"/>
<reference evidence="2 3" key="1">
    <citation type="submission" date="2021-11" db="EMBL/GenBank/DDBJ databases">
        <title>Aliifidinibius sp. nov., a new bacterium isolated from saline soil.</title>
        <authorList>
            <person name="Galisteo C."/>
            <person name="De La Haba R."/>
            <person name="Sanchez-Porro C."/>
            <person name="Ventosa A."/>
        </authorList>
    </citation>
    <scope>NUCLEOTIDE SEQUENCE [LARGE SCALE GENOMIC DNA]</scope>
    <source>
        <strain evidence="2 3">KACC 190600</strain>
    </source>
</reference>
<sequence>MTNYNRYFFFLALLLFFHVSAVSSQDTGVLVLAHGGSEEWNKTVIEATEPLKKEHKVEVAFGMANYVTMHNGIKKLEEQNVSRIAVVQLFISSYSPIIRQNRYLLGKHDSLPERPMPLMHHIDEYKEMHGIKQDSAEHSSGDHGFYMPENLQPIPIGTEITLAPPLDDHPVVAEILNKRIQELSSNPANETVLLVAHGPNAEGDNKKWIETMESLSHKIQSLQKEQGSPYKQIFATTVRDDASDEIFNQAKANLRALVRQAGQFGDVIVVPLFLSSGGREQAVADRLEDLDFKWSGKTLLPDSLITDFLRQSVEKTFAQQSQNKEKL</sequence>
<evidence type="ECO:0000313" key="2">
    <source>
        <dbReference type="EMBL" id="MCW9713239.1"/>
    </source>
</evidence>
<dbReference type="RefSeq" id="WP_265789773.1">
    <property type="nucleotide sequence ID" value="NZ_BAABRS010000002.1"/>
</dbReference>
<evidence type="ECO:0000313" key="3">
    <source>
        <dbReference type="Proteomes" id="UP001207337"/>
    </source>
</evidence>
<keyword evidence="1" id="KW-0732">Signal</keyword>
<organism evidence="2 3">
    <name type="scientific">Fodinibius salicampi</name>
    <dbReference type="NCBI Taxonomy" id="1920655"/>
    <lineage>
        <taxon>Bacteria</taxon>
        <taxon>Pseudomonadati</taxon>
        <taxon>Balneolota</taxon>
        <taxon>Balneolia</taxon>
        <taxon>Balneolales</taxon>
        <taxon>Balneolaceae</taxon>
        <taxon>Fodinibius</taxon>
    </lineage>
</organism>
<evidence type="ECO:0000256" key="1">
    <source>
        <dbReference type="SAM" id="SignalP"/>
    </source>
</evidence>
<keyword evidence="3" id="KW-1185">Reference proteome</keyword>
<comment type="caution">
    <text evidence="2">The sequence shown here is derived from an EMBL/GenBank/DDBJ whole genome shotgun (WGS) entry which is preliminary data.</text>
</comment>
<dbReference type="PANTHER" id="PTHR33542:SF3">
    <property type="entry name" value="SIROHYDROCHLORIN FERROCHELATASE, CHLOROPLASTIC"/>
    <property type="match status" value="1"/>
</dbReference>
<gene>
    <name evidence="2" type="ORF">LQ318_10010</name>
</gene>
<accession>A0ABT3PZG0</accession>
<dbReference type="SUPFAM" id="SSF53800">
    <property type="entry name" value="Chelatase"/>
    <property type="match status" value="1"/>
</dbReference>
<evidence type="ECO:0008006" key="4">
    <source>
        <dbReference type="Google" id="ProtNLM"/>
    </source>
</evidence>
<protein>
    <recommendedName>
        <fullName evidence="4">CbiX protein</fullName>
    </recommendedName>
</protein>
<dbReference type="Proteomes" id="UP001207337">
    <property type="component" value="Unassembled WGS sequence"/>
</dbReference>
<dbReference type="Gene3D" id="3.40.50.1400">
    <property type="match status" value="2"/>
</dbReference>
<name>A0ABT3PZG0_9BACT</name>